<comment type="caution">
    <text evidence="1">The sequence shown here is derived from an EMBL/GenBank/DDBJ whole genome shotgun (WGS) entry which is preliminary data.</text>
</comment>
<dbReference type="Proteomes" id="UP000828390">
    <property type="component" value="Unassembled WGS sequence"/>
</dbReference>
<sequence length="52" mass="6106">MEAVVDERGTQTSETVPVVHEYTCKKLHKFNHSGIYFEDMAMFVIHKEYNTN</sequence>
<keyword evidence="2" id="KW-1185">Reference proteome</keyword>
<reference evidence="1" key="2">
    <citation type="submission" date="2020-11" db="EMBL/GenBank/DDBJ databases">
        <authorList>
            <person name="McCartney M.A."/>
            <person name="Auch B."/>
            <person name="Kono T."/>
            <person name="Mallez S."/>
            <person name="Becker A."/>
            <person name="Gohl D.M."/>
            <person name="Silverstein K.A.T."/>
            <person name="Koren S."/>
            <person name="Bechman K.B."/>
            <person name="Herman A."/>
            <person name="Abrahante J.E."/>
            <person name="Garbe J."/>
        </authorList>
    </citation>
    <scope>NUCLEOTIDE SEQUENCE</scope>
    <source>
        <strain evidence="1">Duluth1</strain>
        <tissue evidence="1">Whole animal</tissue>
    </source>
</reference>
<dbReference type="AlphaFoldDB" id="A0A9D4QZV9"/>
<accession>A0A9D4QZV9</accession>
<evidence type="ECO:0000313" key="2">
    <source>
        <dbReference type="Proteomes" id="UP000828390"/>
    </source>
</evidence>
<gene>
    <name evidence="1" type="ORF">DPMN_091338</name>
</gene>
<protein>
    <submittedName>
        <fullName evidence="1">Uncharacterized protein</fullName>
    </submittedName>
</protein>
<dbReference type="EMBL" id="JAIWYP010000003">
    <property type="protein sequence ID" value="KAH3848953.1"/>
    <property type="molecule type" value="Genomic_DNA"/>
</dbReference>
<organism evidence="1 2">
    <name type="scientific">Dreissena polymorpha</name>
    <name type="common">Zebra mussel</name>
    <name type="synonym">Mytilus polymorpha</name>
    <dbReference type="NCBI Taxonomy" id="45954"/>
    <lineage>
        <taxon>Eukaryota</taxon>
        <taxon>Metazoa</taxon>
        <taxon>Spiralia</taxon>
        <taxon>Lophotrochozoa</taxon>
        <taxon>Mollusca</taxon>
        <taxon>Bivalvia</taxon>
        <taxon>Autobranchia</taxon>
        <taxon>Heteroconchia</taxon>
        <taxon>Euheterodonta</taxon>
        <taxon>Imparidentia</taxon>
        <taxon>Neoheterodontei</taxon>
        <taxon>Myida</taxon>
        <taxon>Dreissenoidea</taxon>
        <taxon>Dreissenidae</taxon>
        <taxon>Dreissena</taxon>
    </lineage>
</organism>
<reference evidence="1" key="1">
    <citation type="journal article" date="2019" name="bioRxiv">
        <title>The Genome of the Zebra Mussel, Dreissena polymorpha: A Resource for Invasive Species Research.</title>
        <authorList>
            <person name="McCartney M.A."/>
            <person name="Auch B."/>
            <person name="Kono T."/>
            <person name="Mallez S."/>
            <person name="Zhang Y."/>
            <person name="Obille A."/>
            <person name="Becker A."/>
            <person name="Abrahante J.E."/>
            <person name="Garbe J."/>
            <person name="Badalamenti J.P."/>
            <person name="Herman A."/>
            <person name="Mangelson H."/>
            <person name="Liachko I."/>
            <person name="Sullivan S."/>
            <person name="Sone E.D."/>
            <person name="Koren S."/>
            <person name="Silverstein K.A.T."/>
            <person name="Beckman K.B."/>
            <person name="Gohl D.M."/>
        </authorList>
    </citation>
    <scope>NUCLEOTIDE SEQUENCE</scope>
    <source>
        <strain evidence="1">Duluth1</strain>
        <tissue evidence="1">Whole animal</tissue>
    </source>
</reference>
<name>A0A9D4QZV9_DREPO</name>
<evidence type="ECO:0000313" key="1">
    <source>
        <dbReference type="EMBL" id="KAH3848953.1"/>
    </source>
</evidence>
<proteinExistence type="predicted"/>